<protein>
    <submittedName>
        <fullName evidence="2">Uncharacterized protein</fullName>
    </submittedName>
</protein>
<gene>
    <name evidence="2" type="ORF">BG006_007762</name>
</gene>
<evidence type="ECO:0000256" key="1">
    <source>
        <dbReference type="SAM" id="SignalP"/>
    </source>
</evidence>
<evidence type="ECO:0000313" key="3">
    <source>
        <dbReference type="Proteomes" id="UP000696485"/>
    </source>
</evidence>
<dbReference type="Proteomes" id="UP000696485">
    <property type="component" value="Unassembled WGS sequence"/>
</dbReference>
<feature type="chain" id="PRO_5040166354" evidence="1">
    <location>
        <begin position="22"/>
        <end position="146"/>
    </location>
</feature>
<name>A0A9P5SRJ9_9FUNG</name>
<comment type="caution">
    <text evidence="2">The sequence shown here is derived from an EMBL/GenBank/DDBJ whole genome shotgun (WGS) entry which is preliminary data.</text>
</comment>
<reference evidence="2" key="1">
    <citation type="journal article" date="2020" name="Fungal Divers.">
        <title>Resolving the Mortierellaceae phylogeny through synthesis of multi-gene phylogenetics and phylogenomics.</title>
        <authorList>
            <person name="Vandepol N."/>
            <person name="Liber J."/>
            <person name="Desiro A."/>
            <person name="Na H."/>
            <person name="Kennedy M."/>
            <person name="Barry K."/>
            <person name="Grigoriev I.V."/>
            <person name="Miller A.N."/>
            <person name="O'Donnell K."/>
            <person name="Stajich J.E."/>
            <person name="Bonito G."/>
        </authorList>
    </citation>
    <scope>NUCLEOTIDE SEQUENCE</scope>
    <source>
        <strain evidence="2">NVP1</strain>
    </source>
</reference>
<keyword evidence="3" id="KW-1185">Reference proteome</keyword>
<evidence type="ECO:0000313" key="2">
    <source>
        <dbReference type="EMBL" id="KAF9336697.1"/>
    </source>
</evidence>
<sequence length="146" mass="14733">MHFPAVSVLVLALASVSMIAAQMAPPPVDVPSANCITCLSTKMESVSACKALANFNPQSAPEPGALTPQEQACYCSLVTNFSWFQSCKSATACSDSFIGTLEQAYTAARGAISCTGGASAQGSSASTMGGINQGVVCGMATLIALL</sequence>
<dbReference type="EMBL" id="JAAAUY010000050">
    <property type="protein sequence ID" value="KAF9336697.1"/>
    <property type="molecule type" value="Genomic_DNA"/>
</dbReference>
<feature type="signal peptide" evidence="1">
    <location>
        <begin position="1"/>
        <end position="21"/>
    </location>
</feature>
<proteinExistence type="predicted"/>
<dbReference type="AlphaFoldDB" id="A0A9P5SRJ9"/>
<accession>A0A9P5SRJ9</accession>
<organism evidence="2 3">
    <name type="scientific">Podila minutissima</name>
    <dbReference type="NCBI Taxonomy" id="64525"/>
    <lineage>
        <taxon>Eukaryota</taxon>
        <taxon>Fungi</taxon>
        <taxon>Fungi incertae sedis</taxon>
        <taxon>Mucoromycota</taxon>
        <taxon>Mortierellomycotina</taxon>
        <taxon>Mortierellomycetes</taxon>
        <taxon>Mortierellales</taxon>
        <taxon>Mortierellaceae</taxon>
        <taxon>Podila</taxon>
    </lineage>
</organism>
<keyword evidence="1" id="KW-0732">Signal</keyword>